<evidence type="ECO:0000313" key="3">
    <source>
        <dbReference type="Proteomes" id="UP000183529"/>
    </source>
</evidence>
<dbReference type="GO" id="GO:0030497">
    <property type="term" value="P:fatty acid elongation"/>
    <property type="evidence" value="ECO:0007669"/>
    <property type="project" value="TreeGrafter"/>
</dbReference>
<dbReference type="OrthoDB" id="9806974at2"/>
<dbReference type="PANTHER" id="PTHR42760">
    <property type="entry name" value="SHORT-CHAIN DEHYDROGENASES/REDUCTASES FAMILY MEMBER"/>
    <property type="match status" value="1"/>
</dbReference>
<dbReference type="PRINTS" id="PR00080">
    <property type="entry name" value="SDRFAMILY"/>
</dbReference>
<dbReference type="Pfam" id="PF13561">
    <property type="entry name" value="adh_short_C2"/>
    <property type="match status" value="1"/>
</dbReference>
<sequence>MNDILSCFAPDLLAGKTALVSGGTSGIGLEISRGLAGLGARVTATGSSAEKIAQLKRERATDRLEFDSLNVTSPASITAFAERFERLDILVNSQGISRPGDEYDDATFLNVMDINLVSAMRLSSAMMSLLKRSQGTIINIASMLSYLADEEVPAYCASKSGILGLTRALAHRHGRDGVRVNAIAPGYHRTAMTHGLWSEPHAATKIADRTALKRWGEADDLVGAAIFLSTPASRYITGATLAVDGGYVVG</sequence>
<organism evidence="2 3">
    <name type="scientific">Paraburkholderia tropica</name>
    <dbReference type="NCBI Taxonomy" id="92647"/>
    <lineage>
        <taxon>Bacteria</taxon>
        <taxon>Pseudomonadati</taxon>
        <taxon>Pseudomonadota</taxon>
        <taxon>Betaproteobacteria</taxon>
        <taxon>Burkholderiales</taxon>
        <taxon>Burkholderiaceae</taxon>
        <taxon>Paraburkholderia</taxon>
    </lineage>
</organism>
<comment type="similarity">
    <text evidence="1">Belongs to the short-chain dehydrogenases/reductases (SDR) family.</text>
</comment>
<dbReference type="Proteomes" id="UP000183529">
    <property type="component" value="Unassembled WGS sequence"/>
</dbReference>
<dbReference type="InterPro" id="IPR020904">
    <property type="entry name" value="Sc_DH/Rdtase_CS"/>
</dbReference>
<dbReference type="PANTHER" id="PTHR42760:SF40">
    <property type="entry name" value="3-OXOACYL-[ACYL-CARRIER-PROTEIN] REDUCTASE, CHLOROPLASTIC"/>
    <property type="match status" value="1"/>
</dbReference>
<dbReference type="EMBL" id="FNZM01000012">
    <property type="protein sequence ID" value="SEJ98984.1"/>
    <property type="molecule type" value="Genomic_DNA"/>
</dbReference>
<comment type="caution">
    <text evidence="2">The sequence shown here is derived from an EMBL/GenBank/DDBJ whole genome shotgun (WGS) entry which is preliminary data.</text>
</comment>
<dbReference type="InterPro" id="IPR036291">
    <property type="entry name" value="NAD(P)-bd_dom_sf"/>
</dbReference>
<protein>
    <submittedName>
        <fullName evidence="2">Uncharacterized protein</fullName>
    </submittedName>
</protein>
<dbReference type="FunFam" id="3.40.50.720:FF:000084">
    <property type="entry name" value="Short-chain dehydrogenase reductase"/>
    <property type="match status" value="1"/>
</dbReference>
<dbReference type="AlphaFoldDB" id="A0A1A5XH57"/>
<dbReference type="RefSeq" id="WP_065059090.1">
    <property type="nucleotide sequence ID" value="NZ_CADFGN010000004.1"/>
</dbReference>
<dbReference type="InterPro" id="IPR002347">
    <property type="entry name" value="SDR_fam"/>
</dbReference>
<proteinExistence type="inferred from homology"/>
<evidence type="ECO:0000313" key="2">
    <source>
        <dbReference type="EMBL" id="SEJ98984.1"/>
    </source>
</evidence>
<dbReference type="Gene3D" id="3.40.50.720">
    <property type="entry name" value="NAD(P)-binding Rossmann-like Domain"/>
    <property type="match status" value="1"/>
</dbReference>
<gene>
    <name evidence="2" type="ORF">SAMN05216550_112120</name>
</gene>
<evidence type="ECO:0000256" key="1">
    <source>
        <dbReference type="ARBA" id="ARBA00006484"/>
    </source>
</evidence>
<dbReference type="SUPFAM" id="SSF51735">
    <property type="entry name" value="NAD(P)-binding Rossmann-fold domains"/>
    <property type="match status" value="1"/>
</dbReference>
<dbReference type="PROSITE" id="PS00061">
    <property type="entry name" value="ADH_SHORT"/>
    <property type="match status" value="1"/>
</dbReference>
<accession>A0A1A5XH57</accession>
<reference evidence="2 3" key="1">
    <citation type="submission" date="2016-10" db="EMBL/GenBank/DDBJ databases">
        <authorList>
            <person name="Varghese N."/>
            <person name="Submissions S."/>
        </authorList>
    </citation>
    <scope>NUCLEOTIDE SEQUENCE [LARGE SCALE GENOMIC DNA]</scope>
    <source>
        <strain evidence="2 3">LMG 22274</strain>
    </source>
</reference>
<name>A0A1A5XH57_9BURK</name>
<dbReference type="PRINTS" id="PR00081">
    <property type="entry name" value="GDHRDH"/>
</dbReference>
<dbReference type="GO" id="GO:0016616">
    <property type="term" value="F:oxidoreductase activity, acting on the CH-OH group of donors, NAD or NADP as acceptor"/>
    <property type="evidence" value="ECO:0007669"/>
    <property type="project" value="TreeGrafter"/>
</dbReference>